<reference evidence="2 3" key="1">
    <citation type="submission" date="2015-09" db="EMBL/GenBank/DDBJ databases">
        <title>Genome sequence of Acetobacterium wieringae DSM 1911.</title>
        <authorList>
            <person name="Poehlein A."/>
            <person name="Bengelsdorf F.R."/>
            <person name="Schiel-Bengelsdorf B."/>
            <person name="Duerre P."/>
            <person name="Daniel R."/>
        </authorList>
    </citation>
    <scope>NUCLEOTIDE SEQUENCE [LARGE SCALE GENOMIC DNA]</scope>
    <source>
        <strain evidence="2 3">DSM 1911</strain>
    </source>
</reference>
<dbReference type="AlphaFoldDB" id="A0A1F2PDR0"/>
<dbReference type="RefSeq" id="WP_070372612.1">
    <property type="nucleotide sequence ID" value="NZ_LKEU01000044.1"/>
</dbReference>
<dbReference type="EMBL" id="LKEU01000044">
    <property type="protein sequence ID" value="OFV69175.1"/>
    <property type="molecule type" value="Genomic_DNA"/>
</dbReference>
<evidence type="ECO:0000256" key="1">
    <source>
        <dbReference type="SAM" id="Phobius"/>
    </source>
</evidence>
<feature type="transmembrane region" description="Helical" evidence="1">
    <location>
        <begin position="71"/>
        <end position="96"/>
    </location>
</feature>
<dbReference type="Proteomes" id="UP000176244">
    <property type="component" value="Unassembled WGS sequence"/>
</dbReference>
<sequence>MFSNCGGKIKNLAKIIFWFGLIVGVLWLIVSLAQYANGREYLEYSSAYGGSSSYSILQESGDRAYTGLVGIYYSIILLASSIVTSWPLYGFGIIVAHFENDSENSGLEADTNNQIEETISTEEITHAEEAKNEHL</sequence>
<gene>
    <name evidence="2" type="ORF">ACWI_33690</name>
</gene>
<protein>
    <submittedName>
        <fullName evidence="2">Uncharacterized protein</fullName>
    </submittedName>
</protein>
<accession>A0A1F2PDR0</accession>
<keyword evidence="1" id="KW-0472">Membrane</keyword>
<keyword evidence="1" id="KW-1133">Transmembrane helix</keyword>
<keyword evidence="1" id="KW-0812">Transmembrane</keyword>
<organism evidence="2 3">
    <name type="scientific">Acetobacterium wieringae</name>
    <dbReference type="NCBI Taxonomy" id="52694"/>
    <lineage>
        <taxon>Bacteria</taxon>
        <taxon>Bacillati</taxon>
        <taxon>Bacillota</taxon>
        <taxon>Clostridia</taxon>
        <taxon>Eubacteriales</taxon>
        <taxon>Eubacteriaceae</taxon>
        <taxon>Acetobacterium</taxon>
    </lineage>
</organism>
<dbReference type="STRING" id="52694.ACWI_33690"/>
<feature type="transmembrane region" description="Helical" evidence="1">
    <location>
        <begin position="12"/>
        <end position="36"/>
    </location>
</feature>
<evidence type="ECO:0000313" key="3">
    <source>
        <dbReference type="Proteomes" id="UP000176244"/>
    </source>
</evidence>
<name>A0A1F2PDR0_9FIRM</name>
<comment type="caution">
    <text evidence="2">The sequence shown here is derived from an EMBL/GenBank/DDBJ whole genome shotgun (WGS) entry which is preliminary data.</text>
</comment>
<proteinExistence type="predicted"/>
<evidence type="ECO:0000313" key="2">
    <source>
        <dbReference type="EMBL" id="OFV69175.1"/>
    </source>
</evidence>